<keyword evidence="1" id="KW-0472">Membrane</keyword>
<evidence type="ECO:0000256" key="1">
    <source>
        <dbReference type="SAM" id="Phobius"/>
    </source>
</evidence>
<keyword evidence="1" id="KW-1133">Transmembrane helix</keyword>
<dbReference type="GO" id="GO:0003690">
    <property type="term" value="F:double-stranded DNA binding"/>
    <property type="evidence" value="ECO:0007669"/>
    <property type="project" value="TreeGrafter"/>
</dbReference>
<dbReference type="GO" id="GO:0003697">
    <property type="term" value="F:single-stranded DNA binding"/>
    <property type="evidence" value="ECO:0007669"/>
    <property type="project" value="TreeGrafter"/>
</dbReference>
<dbReference type="WBParaSite" id="Hba_13979">
    <property type="protein sequence ID" value="Hba_13979"/>
    <property type="gene ID" value="Hba_13979"/>
</dbReference>
<dbReference type="GO" id="GO:0015074">
    <property type="term" value="P:DNA integration"/>
    <property type="evidence" value="ECO:0007669"/>
    <property type="project" value="TreeGrafter"/>
</dbReference>
<keyword evidence="3" id="KW-1185">Reference proteome</keyword>
<feature type="domain" description="Mos1 transposase HTH" evidence="2">
    <location>
        <begin position="112"/>
        <end position="144"/>
    </location>
</feature>
<dbReference type="Proteomes" id="UP000095283">
    <property type="component" value="Unplaced"/>
</dbReference>
<dbReference type="GO" id="GO:0042800">
    <property type="term" value="F:histone H3K4 methyltransferase activity"/>
    <property type="evidence" value="ECO:0007669"/>
    <property type="project" value="TreeGrafter"/>
</dbReference>
<dbReference type="GO" id="GO:0044547">
    <property type="term" value="F:DNA topoisomerase binding"/>
    <property type="evidence" value="ECO:0007669"/>
    <property type="project" value="TreeGrafter"/>
</dbReference>
<dbReference type="Gene3D" id="1.10.10.1450">
    <property type="match status" value="1"/>
</dbReference>
<dbReference type="GO" id="GO:0000729">
    <property type="term" value="P:DNA double-strand break processing"/>
    <property type="evidence" value="ECO:0007669"/>
    <property type="project" value="TreeGrafter"/>
</dbReference>
<feature type="transmembrane region" description="Helical" evidence="1">
    <location>
        <begin position="6"/>
        <end position="26"/>
    </location>
</feature>
<accession>A0A1I7X973</accession>
<evidence type="ECO:0000313" key="4">
    <source>
        <dbReference type="WBParaSite" id="Hba_13979"/>
    </source>
</evidence>
<dbReference type="InterPro" id="IPR041426">
    <property type="entry name" value="Mos1_HTH"/>
</dbReference>
<evidence type="ECO:0000259" key="2">
    <source>
        <dbReference type="Pfam" id="PF17906"/>
    </source>
</evidence>
<dbReference type="GO" id="GO:0046975">
    <property type="term" value="F:histone H3K36 methyltransferase activity"/>
    <property type="evidence" value="ECO:0007669"/>
    <property type="project" value="TreeGrafter"/>
</dbReference>
<dbReference type="InterPro" id="IPR052709">
    <property type="entry name" value="Transposase-MT_Hybrid"/>
</dbReference>
<dbReference type="GO" id="GO:0000793">
    <property type="term" value="C:condensed chromosome"/>
    <property type="evidence" value="ECO:0007669"/>
    <property type="project" value="TreeGrafter"/>
</dbReference>
<dbReference type="PANTHER" id="PTHR46060">
    <property type="entry name" value="MARINER MOS1 TRANSPOSASE-LIKE PROTEIN"/>
    <property type="match status" value="1"/>
</dbReference>
<sequence length="177" mass="20480">MQFSGVQVFAWIVLLIGTGILISSLASEFWSIHIPRNSHGMLWNRLEENGCRYFDNLQMHRGVLKQCITTRSYGNCNFRLSSLFKKFRNFLDGYDIYSERIMAYRHLPAQTNLTGTARNINRAFGEGTVNKRTAQHSFRRFCNRDKSLEDEDASGRPLTIDDNQLRTIFEADPCKTT</sequence>
<dbReference type="PANTHER" id="PTHR46060:SF2">
    <property type="entry name" value="HISTONE-LYSINE N-METHYLTRANSFERASE SETMAR"/>
    <property type="match status" value="1"/>
</dbReference>
<dbReference type="Pfam" id="PF17906">
    <property type="entry name" value="HTH_48"/>
    <property type="match status" value="1"/>
</dbReference>
<protein>
    <submittedName>
        <fullName evidence="4">HTH_48 domain-containing protein</fullName>
    </submittedName>
</protein>
<dbReference type="GO" id="GO:0031297">
    <property type="term" value="P:replication fork processing"/>
    <property type="evidence" value="ECO:0007669"/>
    <property type="project" value="TreeGrafter"/>
</dbReference>
<evidence type="ECO:0000313" key="3">
    <source>
        <dbReference type="Proteomes" id="UP000095283"/>
    </source>
</evidence>
<keyword evidence="1" id="KW-0812">Transmembrane</keyword>
<dbReference type="GO" id="GO:0044774">
    <property type="term" value="P:mitotic DNA integrity checkpoint signaling"/>
    <property type="evidence" value="ECO:0007669"/>
    <property type="project" value="TreeGrafter"/>
</dbReference>
<name>A0A1I7X973_HETBA</name>
<dbReference type="GO" id="GO:0005634">
    <property type="term" value="C:nucleus"/>
    <property type="evidence" value="ECO:0007669"/>
    <property type="project" value="TreeGrafter"/>
</dbReference>
<dbReference type="GO" id="GO:0035861">
    <property type="term" value="C:site of double-strand break"/>
    <property type="evidence" value="ECO:0007669"/>
    <property type="project" value="TreeGrafter"/>
</dbReference>
<dbReference type="AlphaFoldDB" id="A0A1I7X973"/>
<dbReference type="GO" id="GO:0006303">
    <property type="term" value="P:double-strand break repair via nonhomologous end joining"/>
    <property type="evidence" value="ECO:0007669"/>
    <property type="project" value="TreeGrafter"/>
</dbReference>
<organism evidence="3 4">
    <name type="scientific">Heterorhabditis bacteriophora</name>
    <name type="common">Entomopathogenic nematode worm</name>
    <dbReference type="NCBI Taxonomy" id="37862"/>
    <lineage>
        <taxon>Eukaryota</taxon>
        <taxon>Metazoa</taxon>
        <taxon>Ecdysozoa</taxon>
        <taxon>Nematoda</taxon>
        <taxon>Chromadorea</taxon>
        <taxon>Rhabditida</taxon>
        <taxon>Rhabditina</taxon>
        <taxon>Rhabditomorpha</taxon>
        <taxon>Strongyloidea</taxon>
        <taxon>Heterorhabditidae</taxon>
        <taxon>Heterorhabditis</taxon>
    </lineage>
</organism>
<proteinExistence type="predicted"/>
<dbReference type="GO" id="GO:0000014">
    <property type="term" value="F:single-stranded DNA endodeoxyribonuclease activity"/>
    <property type="evidence" value="ECO:0007669"/>
    <property type="project" value="TreeGrafter"/>
</dbReference>
<reference evidence="4" key="1">
    <citation type="submission" date="2016-11" db="UniProtKB">
        <authorList>
            <consortium name="WormBaseParasite"/>
        </authorList>
    </citation>
    <scope>IDENTIFICATION</scope>
</reference>